<dbReference type="InterPro" id="IPR010658">
    <property type="entry name" value="Nodulin-like"/>
</dbReference>
<accession>A0A0D6QZS7</accession>
<evidence type="ECO:0000256" key="1">
    <source>
        <dbReference type="ARBA" id="ARBA00004141"/>
    </source>
</evidence>
<comment type="subcellular location">
    <subcellularLocation>
        <location evidence="1">Membrane</location>
        <topology evidence="1">Multi-pass membrane protein</topology>
    </subcellularLocation>
</comment>
<dbReference type="GO" id="GO:0016020">
    <property type="term" value="C:membrane"/>
    <property type="evidence" value="ECO:0007669"/>
    <property type="project" value="UniProtKB-SubCell"/>
</dbReference>
<name>A0A0D6QZS7_ARACU</name>
<protein>
    <recommendedName>
        <fullName evidence="6">Major facilitator superfamily (MFS) profile domain-containing protein</fullName>
    </recommendedName>
</protein>
<dbReference type="GO" id="GO:0022857">
    <property type="term" value="F:transmembrane transporter activity"/>
    <property type="evidence" value="ECO:0007669"/>
    <property type="project" value="InterPro"/>
</dbReference>
<organism evidence="7">
    <name type="scientific">Araucaria cunninghamii</name>
    <name type="common">Hoop pine</name>
    <name type="synonym">Moreton Bay pine</name>
    <dbReference type="NCBI Taxonomy" id="56994"/>
    <lineage>
        <taxon>Eukaryota</taxon>
        <taxon>Viridiplantae</taxon>
        <taxon>Streptophyta</taxon>
        <taxon>Embryophyta</taxon>
        <taxon>Tracheophyta</taxon>
        <taxon>Spermatophyta</taxon>
        <taxon>Pinopsida</taxon>
        <taxon>Pinidae</taxon>
        <taxon>Conifers II</taxon>
        <taxon>Araucariales</taxon>
        <taxon>Araucariaceae</taxon>
        <taxon>Araucaria</taxon>
    </lineage>
</organism>
<dbReference type="InterPro" id="IPR036259">
    <property type="entry name" value="MFS_trans_sf"/>
</dbReference>
<feature type="transmembrane region" description="Helical" evidence="5">
    <location>
        <begin position="248"/>
        <end position="267"/>
    </location>
</feature>
<evidence type="ECO:0000256" key="2">
    <source>
        <dbReference type="ARBA" id="ARBA00022692"/>
    </source>
</evidence>
<feature type="transmembrane region" description="Helical" evidence="5">
    <location>
        <begin position="77"/>
        <end position="98"/>
    </location>
</feature>
<proteinExistence type="predicted"/>
<dbReference type="Gene3D" id="1.20.1250.20">
    <property type="entry name" value="MFS general substrate transporter like domains"/>
    <property type="match status" value="2"/>
</dbReference>
<keyword evidence="3 5" id="KW-1133">Transmembrane helix</keyword>
<dbReference type="AlphaFoldDB" id="A0A0D6QZS7"/>
<feature type="transmembrane region" description="Helical" evidence="5">
    <location>
        <begin position="377"/>
        <end position="395"/>
    </location>
</feature>
<evidence type="ECO:0000256" key="4">
    <source>
        <dbReference type="ARBA" id="ARBA00023136"/>
    </source>
</evidence>
<evidence type="ECO:0000259" key="6">
    <source>
        <dbReference type="PROSITE" id="PS50850"/>
    </source>
</evidence>
<dbReference type="SUPFAM" id="SSF103473">
    <property type="entry name" value="MFS general substrate transporter"/>
    <property type="match status" value="1"/>
</dbReference>
<dbReference type="Pfam" id="PF06813">
    <property type="entry name" value="Nodulin-like"/>
    <property type="match status" value="1"/>
</dbReference>
<feature type="transmembrane region" description="Helical" evidence="5">
    <location>
        <begin position="12"/>
        <end position="35"/>
    </location>
</feature>
<feature type="transmembrane region" description="Helical" evidence="5">
    <location>
        <begin position="481"/>
        <end position="501"/>
    </location>
</feature>
<keyword evidence="2 5" id="KW-0812">Transmembrane</keyword>
<feature type="transmembrane region" description="Helical" evidence="5">
    <location>
        <begin position="440"/>
        <end position="461"/>
    </location>
</feature>
<dbReference type="PANTHER" id="PTHR21576:SF22">
    <property type="entry name" value="F25A4.25 PROTEIN"/>
    <property type="match status" value="1"/>
</dbReference>
<dbReference type="PANTHER" id="PTHR21576">
    <property type="entry name" value="UNCHARACTERIZED NODULIN-LIKE PROTEIN"/>
    <property type="match status" value="1"/>
</dbReference>
<dbReference type="InterPro" id="IPR020846">
    <property type="entry name" value="MFS_dom"/>
</dbReference>
<dbReference type="Pfam" id="PF23262">
    <property type="entry name" value="NFD4_C"/>
    <property type="match status" value="1"/>
</dbReference>
<feature type="transmembrane region" description="Helical" evidence="5">
    <location>
        <begin position="401"/>
        <end position="420"/>
    </location>
</feature>
<feature type="transmembrane region" description="Helical" evidence="5">
    <location>
        <begin position="177"/>
        <end position="196"/>
    </location>
</feature>
<dbReference type="EMBL" id="GCKF01040320">
    <property type="protein sequence ID" value="JAG95518.1"/>
    <property type="molecule type" value="Transcribed_RNA"/>
</dbReference>
<keyword evidence="4 5" id="KW-0472">Membrane</keyword>
<evidence type="ECO:0000313" key="7">
    <source>
        <dbReference type="EMBL" id="JAG95518.1"/>
    </source>
</evidence>
<dbReference type="PROSITE" id="PS50850">
    <property type="entry name" value="MFS"/>
    <property type="match status" value="1"/>
</dbReference>
<sequence>MWSVECSKFVNRWTVLVACVWIECCAGASYSFGIYSETIKTRFGYSQQELDTISVFKDVGECVGIISGLLYDRFPPWVAVLAGAAQNVGGYTVIWFLLTGRLPVPAVWQMCALLCVAVNGQTYYNTASIVTCVNNFPGNRGIVLGLMKGCLGLSSAILSRLWHFVSPGGNYSDGSSFLLVAAVAPTVVALSLMPMVRKTGPATPLAESASKTTPRLVLVSAPVVGLALFLMGGALWTPHSTQGSRVELAAALMILALPLFVACNATCTSKSSALEPLLPDHHDSDEDVAQPAIQCANLCGALCSFDFMLVLFTTGVALGSGFVAVNNLNQVATALGYPQQEVSVFVSLISTWQFLGRFGGGAFSDYLLTRFGVPRPLLTAVAGLVQSCGYLLIIAASYFPWTLYLGSAVIGLSFGANWSLNPTTVSELFGLRHFGTLYNVVVVGNPVVSYVLSVWVAGYLYDRESERQGGECKGSECFNLTFAILACVCMLAALASLLLCVRTRHFYQKLRN</sequence>
<evidence type="ECO:0000256" key="3">
    <source>
        <dbReference type="ARBA" id="ARBA00022989"/>
    </source>
</evidence>
<feature type="transmembrane region" description="Helical" evidence="5">
    <location>
        <begin position="145"/>
        <end position="165"/>
    </location>
</feature>
<reference evidence="7" key="1">
    <citation type="submission" date="2015-03" db="EMBL/GenBank/DDBJ databases">
        <title>A transcriptome of Araucaria cunninghamii, an australian fine timber species.</title>
        <authorList>
            <person name="Jing Yi C.J.Y."/>
            <person name="Yin San L.Y.S."/>
            <person name="Abdul Karim S.S."/>
            <person name="Wan Azmi N.N."/>
            <person name="Hercus R.R."/>
            <person name="Croft L.L."/>
        </authorList>
    </citation>
    <scope>NUCLEOTIDE SEQUENCE</scope>
    <source>
        <strain evidence="7">MI0301</strain>
        <tissue evidence="7">Leaf</tissue>
    </source>
</reference>
<dbReference type="InterPro" id="IPR056555">
    <property type="entry name" value="NFD4_C"/>
</dbReference>
<evidence type="ECO:0000256" key="5">
    <source>
        <dbReference type="SAM" id="Phobius"/>
    </source>
</evidence>
<feature type="transmembrane region" description="Helical" evidence="5">
    <location>
        <begin position="216"/>
        <end position="236"/>
    </location>
</feature>
<feature type="domain" description="Major facilitator superfamily (MFS) profile" evidence="6">
    <location>
        <begin position="292"/>
        <end position="512"/>
    </location>
</feature>